<reference evidence="3 5" key="1">
    <citation type="submission" date="2018-08" db="EMBL/GenBank/DDBJ databases">
        <title>Genomic investigation of the strawberry pathogen Phytophthora fragariae indicates pathogenicity is determined by transcriptional variation in three key races.</title>
        <authorList>
            <person name="Adams T.M."/>
            <person name="Armitage A.D."/>
            <person name="Sobczyk M.K."/>
            <person name="Bates H.J."/>
            <person name="Dunwell J.M."/>
            <person name="Nellist C.F."/>
            <person name="Harrison R.J."/>
        </authorList>
    </citation>
    <scope>NUCLEOTIDE SEQUENCE [LARGE SCALE GENOMIC DNA]</scope>
    <source>
        <strain evidence="2 4">SCRP249</strain>
        <strain evidence="3 5">SCRP333</strain>
    </source>
</reference>
<sequence>MTNAVLFTSTVMVGAVHILALLWYRQTSRLLAATIVAGLATSVWNHGVTSATAKATDRLAMWLCFCACILYGRSRTAGGVGFALPLWSELRSCTARQKSTSSGSSTNTQVAGVSNDLNKQRPVSSVRRLRSGDVPHLLAHMSLTITHLLLVEAYSQLH</sequence>
<dbReference type="EMBL" id="QXFV01002013">
    <property type="protein sequence ID" value="KAE8994299.1"/>
    <property type="molecule type" value="Genomic_DNA"/>
</dbReference>
<dbReference type="EMBL" id="QXFT01002032">
    <property type="protein sequence ID" value="KAE9305247.1"/>
    <property type="molecule type" value="Genomic_DNA"/>
</dbReference>
<keyword evidence="1" id="KW-0472">Membrane</keyword>
<protein>
    <submittedName>
        <fullName evidence="3">Uncharacterized protein</fullName>
    </submittedName>
</protein>
<gene>
    <name evidence="2" type="ORF">PR001_g20440</name>
    <name evidence="3" type="ORF">PR003_g21548</name>
</gene>
<dbReference type="Proteomes" id="UP000429607">
    <property type="component" value="Unassembled WGS sequence"/>
</dbReference>
<keyword evidence="1" id="KW-1133">Transmembrane helix</keyword>
<evidence type="ECO:0000313" key="5">
    <source>
        <dbReference type="Proteomes" id="UP000434957"/>
    </source>
</evidence>
<feature type="transmembrane region" description="Helical" evidence="1">
    <location>
        <begin position="6"/>
        <end position="23"/>
    </location>
</feature>
<keyword evidence="1" id="KW-0812">Transmembrane</keyword>
<evidence type="ECO:0000313" key="2">
    <source>
        <dbReference type="EMBL" id="KAE8994299.1"/>
    </source>
</evidence>
<comment type="caution">
    <text evidence="3">The sequence shown here is derived from an EMBL/GenBank/DDBJ whole genome shotgun (WGS) entry which is preliminary data.</text>
</comment>
<dbReference type="AlphaFoldDB" id="A0A6A4DB69"/>
<evidence type="ECO:0000313" key="4">
    <source>
        <dbReference type="Proteomes" id="UP000429607"/>
    </source>
</evidence>
<name>A0A6A4DB69_9STRA</name>
<dbReference type="Proteomes" id="UP000434957">
    <property type="component" value="Unassembled WGS sequence"/>
</dbReference>
<keyword evidence="5" id="KW-1185">Reference proteome</keyword>
<organism evidence="3 5">
    <name type="scientific">Phytophthora rubi</name>
    <dbReference type="NCBI Taxonomy" id="129364"/>
    <lineage>
        <taxon>Eukaryota</taxon>
        <taxon>Sar</taxon>
        <taxon>Stramenopiles</taxon>
        <taxon>Oomycota</taxon>
        <taxon>Peronosporomycetes</taxon>
        <taxon>Peronosporales</taxon>
        <taxon>Peronosporaceae</taxon>
        <taxon>Phytophthora</taxon>
    </lineage>
</organism>
<evidence type="ECO:0000256" key="1">
    <source>
        <dbReference type="SAM" id="Phobius"/>
    </source>
</evidence>
<proteinExistence type="predicted"/>
<evidence type="ECO:0000313" key="3">
    <source>
        <dbReference type="EMBL" id="KAE9305247.1"/>
    </source>
</evidence>
<accession>A0A6A4DB69</accession>